<comment type="subcellular location">
    <subcellularLocation>
        <location evidence="7">Cytoplasm</location>
    </subcellularLocation>
</comment>
<protein>
    <recommendedName>
        <fullName evidence="7">Asparagine--tRNA ligase</fullName>
        <ecNumber evidence="7">6.1.1.22</ecNumber>
    </recommendedName>
    <alternativeName>
        <fullName evidence="7">Asparaginyl-tRNA synthetase</fullName>
        <shortName evidence="7">AsnRS</shortName>
    </alternativeName>
</protein>
<dbReference type="NCBIfam" id="TIGR00457">
    <property type="entry name" value="asnS"/>
    <property type="match status" value="1"/>
</dbReference>
<dbReference type="NCBIfam" id="NF003037">
    <property type="entry name" value="PRK03932.1"/>
    <property type="match status" value="1"/>
</dbReference>
<evidence type="ECO:0000256" key="5">
    <source>
        <dbReference type="ARBA" id="ARBA00022917"/>
    </source>
</evidence>
<name>A0A521G2S1_9BACT</name>
<gene>
    <name evidence="7" type="primary">asnS</name>
    <name evidence="9" type="ORF">CDV28_10863</name>
</gene>
<keyword evidence="5 7" id="KW-0648">Protein biosynthesis</keyword>
<dbReference type="Pfam" id="PF00152">
    <property type="entry name" value="tRNA-synt_2"/>
    <property type="match status" value="1"/>
</dbReference>
<comment type="subunit">
    <text evidence="7">Homodimer.</text>
</comment>
<comment type="catalytic activity">
    <reaction evidence="7">
        <text>tRNA(Asn) + L-asparagine + ATP = L-asparaginyl-tRNA(Asn) + AMP + diphosphate + H(+)</text>
        <dbReference type="Rhea" id="RHEA:11180"/>
        <dbReference type="Rhea" id="RHEA-COMP:9659"/>
        <dbReference type="Rhea" id="RHEA-COMP:9674"/>
        <dbReference type="ChEBI" id="CHEBI:15378"/>
        <dbReference type="ChEBI" id="CHEBI:30616"/>
        <dbReference type="ChEBI" id="CHEBI:33019"/>
        <dbReference type="ChEBI" id="CHEBI:58048"/>
        <dbReference type="ChEBI" id="CHEBI:78442"/>
        <dbReference type="ChEBI" id="CHEBI:78515"/>
        <dbReference type="ChEBI" id="CHEBI:456215"/>
        <dbReference type="EC" id="6.1.1.22"/>
    </reaction>
</comment>
<evidence type="ECO:0000256" key="4">
    <source>
        <dbReference type="ARBA" id="ARBA00022840"/>
    </source>
</evidence>
<dbReference type="InterPro" id="IPR012340">
    <property type="entry name" value="NA-bd_OB-fold"/>
</dbReference>
<evidence type="ECO:0000256" key="2">
    <source>
        <dbReference type="ARBA" id="ARBA00022598"/>
    </source>
</evidence>
<keyword evidence="10" id="KW-1185">Reference proteome</keyword>
<dbReference type="FunFam" id="3.30.930.10:FF:000016">
    <property type="entry name" value="Asparagine--tRNA ligase"/>
    <property type="match status" value="1"/>
</dbReference>
<evidence type="ECO:0000313" key="9">
    <source>
        <dbReference type="EMBL" id="TAA75324.1"/>
    </source>
</evidence>
<dbReference type="SUPFAM" id="SSF50249">
    <property type="entry name" value="Nucleic acid-binding proteins"/>
    <property type="match status" value="1"/>
</dbReference>
<comment type="caution">
    <text evidence="9">The sequence shown here is derived from an EMBL/GenBank/DDBJ whole genome shotgun (WGS) entry which is preliminary data.</text>
</comment>
<evidence type="ECO:0000256" key="1">
    <source>
        <dbReference type="ARBA" id="ARBA00008226"/>
    </source>
</evidence>
<dbReference type="EMBL" id="NQJD01000008">
    <property type="protein sequence ID" value="TAA75324.1"/>
    <property type="molecule type" value="Genomic_DNA"/>
</dbReference>
<keyword evidence="7" id="KW-0963">Cytoplasm</keyword>
<evidence type="ECO:0000259" key="8">
    <source>
        <dbReference type="PROSITE" id="PS50862"/>
    </source>
</evidence>
<proteinExistence type="inferred from homology"/>
<keyword evidence="3 7" id="KW-0547">Nucleotide-binding</keyword>
<organism evidence="9 10">
    <name type="scientific">Candidatus Electronema aureum</name>
    <dbReference type="NCBI Taxonomy" id="2005002"/>
    <lineage>
        <taxon>Bacteria</taxon>
        <taxon>Pseudomonadati</taxon>
        <taxon>Thermodesulfobacteriota</taxon>
        <taxon>Desulfobulbia</taxon>
        <taxon>Desulfobulbales</taxon>
        <taxon>Desulfobulbaceae</taxon>
        <taxon>Candidatus Electronema</taxon>
    </lineage>
</organism>
<dbReference type="InterPro" id="IPR004522">
    <property type="entry name" value="Asn-tRNA-ligase"/>
</dbReference>
<dbReference type="InterPro" id="IPR006195">
    <property type="entry name" value="aa-tRNA-synth_II"/>
</dbReference>
<keyword evidence="2 7" id="KW-0436">Ligase</keyword>
<feature type="domain" description="Aminoacyl-transfer RNA synthetases class-II family profile" evidence="8">
    <location>
        <begin position="135"/>
        <end position="448"/>
    </location>
</feature>
<dbReference type="PANTHER" id="PTHR22594:SF34">
    <property type="entry name" value="ASPARAGINE--TRNA LIGASE, MITOCHONDRIAL-RELATED"/>
    <property type="match status" value="1"/>
</dbReference>
<dbReference type="Pfam" id="PF01336">
    <property type="entry name" value="tRNA_anti-codon"/>
    <property type="match status" value="1"/>
</dbReference>
<dbReference type="CDD" id="cd00776">
    <property type="entry name" value="AsxRS_core"/>
    <property type="match status" value="1"/>
</dbReference>
<dbReference type="GO" id="GO:0004816">
    <property type="term" value="F:asparagine-tRNA ligase activity"/>
    <property type="evidence" value="ECO:0007669"/>
    <property type="project" value="UniProtKB-UniRule"/>
</dbReference>
<dbReference type="SUPFAM" id="SSF55681">
    <property type="entry name" value="Class II aaRS and biotin synthetases"/>
    <property type="match status" value="1"/>
</dbReference>
<accession>A0A521G2S1</accession>
<dbReference type="AlphaFoldDB" id="A0A521G2S1"/>
<dbReference type="HAMAP" id="MF_00534">
    <property type="entry name" value="Asn_tRNA_synth"/>
    <property type="match status" value="1"/>
</dbReference>
<dbReference type="GO" id="GO:0003676">
    <property type="term" value="F:nucleic acid binding"/>
    <property type="evidence" value="ECO:0007669"/>
    <property type="project" value="InterPro"/>
</dbReference>
<dbReference type="InterPro" id="IPR002312">
    <property type="entry name" value="Asp/Asn-tRNA-synth_IIb"/>
</dbReference>
<dbReference type="PROSITE" id="PS50862">
    <property type="entry name" value="AA_TRNA_LIGASE_II"/>
    <property type="match status" value="1"/>
</dbReference>
<dbReference type="GO" id="GO:0006421">
    <property type="term" value="P:asparaginyl-tRNA aminoacylation"/>
    <property type="evidence" value="ECO:0007669"/>
    <property type="project" value="UniProtKB-UniRule"/>
</dbReference>
<keyword evidence="4 7" id="KW-0067">ATP-binding</keyword>
<evidence type="ECO:0000256" key="3">
    <source>
        <dbReference type="ARBA" id="ARBA00022741"/>
    </source>
</evidence>
<dbReference type="InterPro" id="IPR004364">
    <property type="entry name" value="Aa-tRNA-synt_II"/>
</dbReference>
<evidence type="ECO:0000256" key="7">
    <source>
        <dbReference type="HAMAP-Rule" id="MF_00534"/>
    </source>
</evidence>
<sequence>MLPRIKELLHTAPAEQTVEVQGWVRTCRDSGSLCFIEVTDGSCLAGLQVVAEPNLTNYESEVRRLSTGCAVRVCGRLTASPAKGQAVEVRAERLTVIGLADPEIYPLQKKRHSVEFLRSISHLRPRTNSFGAVARIRSELNFAIHRFFREQGFVQVHTPIITTSDCEGAGEMFTVTALTGKQLRQPEPFQQDFFGRRAGLTVSGQLQAEIFALSHGRVYTFGPTFRAENSNTARHLAEFWMLEPEMAFCDLAGDMAVAEALIKDLVAVVQANCADELELFERFVSKGLLQKLEAVQAQPFARMSYTEAVEALRTSGKQFEFPVQWGSDLQSEHERFLCEELAGRPLIVTDYPKQIKPFYMRLNDDDTTVAAMDILVPGIGELVGGSQREERLELLEGRMRAAGLDLEEYSWYLDLRRFGSVPHAGFGLGFERLVQFVTGISNIRDVIPFPRTPGSAPC</sequence>
<dbReference type="InterPro" id="IPR045864">
    <property type="entry name" value="aa-tRNA-synth_II/BPL/LPL"/>
</dbReference>
<dbReference type="CDD" id="cd04318">
    <property type="entry name" value="EcAsnRS_like_N"/>
    <property type="match status" value="1"/>
</dbReference>
<dbReference type="GO" id="GO:0005524">
    <property type="term" value="F:ATP binding"/>
    <property type="evidence" value="ECO:0007669"/>
    <property type="project" value="UniProtKB-UniRule"/>
</dbReference>
<dbReference type="Proteomes" id="UP000316238">
    <property type="component" value="Unassembled WGS sequence"/>
</dbReference>
<evidence type="ECO:0000313" key="10">
    <source>
        <dbReference type="Proteomes" id="UP000316238"/>
    </source>
</evidence>
<dbReference type="EC" id="6.1.1.22" evidence="7"/>
<dbReference type="PRINTS" id="PR01042">
    <property type="entry name" value="TRNASYNTHASP"/>
</dbReference>
<dbReference type="InterPro" id="IPR004365">
    <property type="entry name" value="NA-bd_OB_tRNA"/>
</dbReference>
<comment type="similarity">
    <text evidence="1 7">Belongs to the class-II aminoacyl-tRNA synthetase family.</text>
</comment>
<dbReference type="Gene3D" id="3.30.930.10">
    <property type="entry name" value="Bira Bifunctional Protein, Domain 2"/>
    <property type="match status" value="1"/>
</dbReference>
<keyword evidence="6 7" id="KW-0030">Aminoacyl-tRNA synthetase</keyword>
<dbReference type="PANTHER" id="PTHR22594">
    <property type="entry name" value="ASPARTYL/LYSYL-TRNA SYNTHETASE"/>
    <property type="match status" value="1"/>
</dbReference>
<dbReference type="Gene3D" id="2.40.50.140">
    <property type="entry name" value="Nucleic acid-binding proteins"/>
    <property type="match status" value="1"/>
</dbReference>
<dbReference type="GO" id="GO:0005737">
    <property type="term" value="C:cytoplasm"/>
    <property type="evidence" value="ECO:0007669"/>
    <property type="project" value="UniProtKB-SubCell"/>
</dbReference>
<reference evidence="9" key="1">
    <citation type="submission" date="2017-07" db="EMBL/GenBank/DDBJ databases">
        <title>The cable genome - Insights into the physiology and evolution of filamentous bacteria capable of sulfide oxidation via long distance electron transfer.</title>
        <authorList>
            <person name="Thorup C."/>
            <person name="Bjerg J.T."/>
            <person name="Schreiber L."/>
            <person name="Nielsen L.P."/>
            <person name="Kjeldsen K.U."/>
            <person name="Boesen T."/>
            <person name="Boggild A."/>
            <person name="Meysman F."/>
            <person name="Geelhoed J."/>
            <person name="Schramm A."/>
        </authorList>
    </citation>
    <scope>NUCLEOTIDE SEQUENCE [LARGE SCALE GENOMIC DNA]</scope>
    <source>
        <strain evidence="9">GS</strain>
    </source>
</reference>
<evidence type="ECO:0000256" key="6">
    <source>
        <dbReference type="ARBA" id="ARBA00023146"/>
    </source>
</evidence>